<dbReference type="AlphaFoldDB" id="A0AAD6ZUE8"/>
<protein>
    <recommendedName>
        <fullName evidence="5">CxC5 like cysteine cluster associated with KDZ domain-containing protein</fullName>
    </recommendedName>
</protein>
<dbReference type="Pfam" id="PF18721">
    <property type="entry name" value="CxC6"/>
    <property type="match status" value="1"/>
</dbReference>
<keyword evidence="4" id="KW-1185">Reference proteome</keyword>
<gene>
    <name evidence="3" type="ORF">DFH08DRAFT_964568</name>
</gene>
<comment type="caution">
    <text evidence="3">The sequence shown here is derived from an EMBL/GenBank/DDBJ whole genome shotgun (WGS) entry which is preliminary data.</text>
</comment>
<evidence type="ECO:0000313" key="3">
    <source>
        <dbReference type="EMBL" id="KAJ7337598.1"/>
    </source>
</evidence>
<feature type="domain" description="CxC5 like cysteine cluster associated with KDZ" evidence="1">
    <location>
        <begin position="104"/>
        <end position="183"/>
    </location>
</feature>
<accession>A0AAD6ZUE8</accession>
<dbReference type="Proteomes" id="UP001218218">
    <property type="component" value="Unassembled WGS sequence"/>
</dbReference>
<feature type="domain" description="CxC6 like cysteine cluster associated with KDZ" evidence="2">
    <location>
        <begin position="292"/>
        <end position="337"/>
    </location>
</feature>
<dbReference type="Pfam" id="PF18718">
    <property type="entry name" value="CxC5"/>
    <property type="match status" value="1"/>
</dbReference>
<name>A0AAD6ZUE8_9AGAR</name>
<dbReference type="InterPro" id="IPR041539">
    <property type="entry name" value="CxC5"/>
</dbReference>
<reference evidence="3" key="1">
    <citation type="submission" date="2023-03" db="EMBL/GenBank/DDBJ databases">
        <title>Massive genome expansion in bonnet fungi (Mycena s.s.) driven by repeated elements and novel gene families across ecological guilds.</title>
        <authorList>
            <consortium name="Lawrence Berkeley National Laboratory"/>
            <person name="Harder C.B."/>
            <person name="Miyauchi S."/>
            <person name="Viragh M."/>
            <person name="Kuo A."/>
            <person name="Thoen E."/>
            <person name="Andreopoulos B."/>
            <person name="Lu D."/>
            <person name="Skrede I."/>
            <person name="Drula E."/>
            <person name="Henrissat B."/>
            <person name="Morin E."/>
            <person name="Kohler A."/>
            <person name="Barry K."/>
            <person name="LaButti K."/>
            <person name="Morin E."/>
            <person name="Salamov A."/>
            <person name="Lipzen A."/>
            <person name="Mereny Z."/>
            <person name="Hegedus B."/>
            <person name="Baldrian P."/>
            <person name="Stursova M."/>
            <person name="Weitz H."/>
            <person name="Taylor A."/>
            <person name="Grigoriev I.V."/>
            <person name="Nagy L.G."/>
            <person name="Martin F."/>
            <person name="Kauserud H."/>
        </authorList>
    </citation>
    <scope>NUCLEOTIDE SEQUENCE</scope>
    <source>
        <strain evidence="3">CBHHK002</strain>
    </source>
</reference>
<evidence type="ECO:0008006" key="5">
    <source>
        <dbReference type="Google" id="ProtNLM"/>
    </source>
</evidence>
<sequence length="573" mass="65348">MSFFSAALQDLSFTHVSTFIRLLSVLKDDVLLCQPHHVPTNAPPPLLPPSIHLFTSNAADIPYNLVPSLWLSVQDDIWALSDTKLSSTEQDLFRTYGWRLGLSSMMLYPPAHHCRNPDCAATGPLKKAEVHQVIVYTQGDGALPAHTVHLYCRGCKRNYHHNYFVQGGKHYYYQNTPSTFKTSATNCAATYDMALSEQQERDFGAGGWQFGCKLTNEHVWDTFVLLTLLDYHDRKGTRLQVPHDGEQQTRFIEEMWVHNREVIELGQDEIVHCCNKCMRVWTAPDGSQLVIGDGLAMGCHRCQTAHCTTELATNRKWFCPGHIQFDHICSIWHRQRHPHNTTVAFEDDKEDEEWYEEGADSITVHRQDHPGSIGAADPDLCEATKSAEGNCKFKALVGGVRTHNKQILVRPCGVIVSCATFYNAEAVSNVLIHVQKTFSVPRTVKPEHFVYDTNCDARQQVLSNPEWWAWFLDVGMSVNVFHFLNKHQTTHWCCQEHCNPAKFPQLMGTDGKWFFNTSKAEQTNIWLGAYHLMCWEMLPVKYNFFLDEMVRLCNEVTIAKLSVDGHNPHMRVA</sequence>
<evidence type="ECO:0000259" key="2">
    <source>
        <dbReference type="Pfam" id="PF18721"/>
    </source>
</evidence>
<organism evidence="3 4">
    <name type="scientific">Mycena albidolilacea</name>
    <dbReference type="NCBI Taxonomy" id="1033008"/>
    <lineage>
        <taxon>Eukaryota</taxon>
        <taxon>Fungi</taxon>
        <taxon>Dikarya</taxon>
        <taxon>Basidiomycota</taxon>
        <taxon>Agaricomycotina</taxon>
        <taxon>Agaricomycetes</taxon>
        <taxon>Agaricomycetidae</taxon>
        <taxon>Agaricales</taxon>
        <taxon>Marasmiineae</taxon>
        <taxon>Mycenaceae</taxon>
        <taxon>Mycena</taxon>
    </lineage>
</organism>
<proteinExistence type="predicted"/>
<dbReference type="EMBL" id="JARIHO010000029">
    <property type="protein sequence ID" value="KAJ7337598.1"/>
    <property type="molecule type" value="Genomic_DNA"/>
</dbReference>
<dbReference type="InterPro" id="IPR040898">
    <property type="entry name" value="CxC6"/>
</dbReference>
<evidence type="ECO:0000259" key="1">
    <source>
        <dbReference type="Pfam" id="PF18718"/>
    </source>
</evidence>
<evidence type="ECO:0000313" key="4">
    <source>
        <dbReference type="Proteomes" id="UP001218218"/>
    </source>
</evidence>